<dbReference type="InterPro" id="IPR023795">
    <property type="entry name" value="Serpin_CS"/>
</dbReference>
<dbReference type="GeneTree" id="ENSGT00940000154573"/>
<dbReference type="InterPro" id="IPR042178">
    <property type="entry name" value="Serpin_sf_1"/>
</dbReference>
<comment type="subcellular location">
    <subcellularLocation>
        <location evidence="1">Cytoplasm</location>
    </subcellularLocation>
</comment>
<dbReference type="PROSITE" id="PS00284">
    <property type="entry name" value="SERPIN"/>
    <property type="match status" value="1"/>
</dbReference>
<dbReference type="Pfam" id="PF00079">
    <property type="entry name" value="Serpin"/>
    <property type="match status" value="1"/>
</dbReference>
<dbReference type="PANTHER" id="PTHR11461:SF180">
    <property type="entry name" value="LEUKOCYTE ELASTASE INHIBITOR"/>
    <property type="match status" value="1"/>
</dbReference>
<feature type="domain" description="Serpin" evidence="6">
    <location>
        <begin position="13"/>
        <end position="379"/>
    </location>
</feature>
<dbReference type="InterPro" id="IPR036186">
    <property type="entry name" value="Serpin_sf"/>
</dbReference>
<organism evidence="7 8">
    <name type="scientific">Astatotilapia calliptera</name>
    <name type="common">Eastern happy</name>
    <name type="synonym">Chromis callipterus</name>
    <dbReference type="NCBI Taxonomy" id="8154"/>
    <lineage>
        <taxon>Eukaryota</taxon>
        <taxon>Metazoa</taxon>
        <taxon>Chordata</taxon>
        <taxon>Craniata</taxon>
        <taxon>Vertebrata</taxon>
        <taxon>Euteleostomi</taxon>
        <taxon>Actinopterygii</taxon>
        <taxon>Neopterygii</taxon>
        <taxon>Teleostei</taxon>
        <taxon>Neoteleostei</taxon>
        <taxon>Acanthomorphata</taxon>
        <taxon>Ovalentaria</taxon>
        <taxon>Cichlomorphae</taxon>
        <taxon>Cichliformes</taxon>
        <taxon>Cichlidae</taxon>
        <taxon>African cichlids</taxon>
        <taxon>Pseudocrenilabrinae</taxon>
        <taxon>Haplochromini</taxon>
        <taxon>Astatotilapia</taxon>
    </lineage>
</organism>
<reference evidence="7" key="4">
    <citation type="submission" date="2025-09" db="UniProtKB">
        <authorList>
            <consortium name="Ensembl"/>
        </authorList>
    </citation>
    <scope>IDENTIFICATION</scope>
</reference>
<evidence type="ECO:0000256" key="1">
    <source>
        <dbReference type="ARBA" id="ARBA00004496"/>
    </source>
</evidence>
<dbReference type="Gene3D" id="3.30.497.10">
    <property type="entry name" value="Antithrombin, subunit I, domain 2"/>
    <property type="match status" value="1"/>
</dbReference>
<dbReference type="GO" id="GO:0005615">
    <property type="term" value="C:extracellular space"/>
    <property type="evidence" value="ECO:0007669"/>
    <property type="project" value="InterPro"/>
</dbReference>
<name>A0AAX7URY5_ASTCA</name>
<dbReference type="InterPro" id="IPR000215">
    <property type="entry name" value="Serpin_fam"/>
</dbReference>
<proteinExistence type="inferred from homology"/>
<protein>
    <recommendedName>
        <fullName evidence="6">Serpin domain-containing protein</fullName>
    </recommendedName>
</protein>
<dbReference type="GO" id="GO:0004867">
    <property type="term" value="F:serine-type endopeptidase inhibitor activity"/>
    <property type="evidence" value="ECO:0007669"/>
    <property type="project" value="UniProtKB-KW"/>
</dbReference>
<evidence type="ECO:0000256" key="5">
    <source>
        <dbReference type="ARBA" id="ARBA00022900"/>
    </source>
</evidence>
<keyword evidence="5" id="KW-0722">Serine protease inhibitor</keyword>
<dbReference type="Gene3D" id="2.30.39.10">
    <property type="entry name" value="Alpha-1-antitrypsin, domain 1"/>
    <property type="match status" value="1"/>
</dbReference>
<evidence type="ECO:0000313" key="7">
    <source>
        <dbReference type="Ensembl" id="ENSACLP00000067521.1"/>
    </source>
</evidence>
<evidence type="ECO:0000313" key="8">
    <source>
        <dbReference type="Proteomes" id="UP000265100"/>
    </source>
</evidence>
<dbReference type="GO" id="GO:0005737">
    <property type="term" value="C:cytoplasm"/>
    <property type="evidence" value="ECO:0007669"/>
    <property type="project" value="UniProtKB-SubCell"/>
</dbReference>
<comment type="similarity">
    <text evidence="2">Belongs to the serpin family. Ov-serpin subfamily.</text>
</comment>
<dbReference type="InterPro" id="IPR042185">
    <property type="entry name" value="Serpin_sf_2"/>
</dbReference>
<keyword evidence="3" id="KW-0963">Cytoplasm</keyword>
<evidence type="ECO:0000259" key="6">
    <source>
        <dbReference type="SMART" id="SM00093"/>
    </source>
</evidence>
<dbReference type="SMART" id="SM00093">
    <property type="entry name" value="SERPIN"/>
    <property type="match status" value="1"/>
</dbReference>
<dbReference type="PANTHER" id="PTHR11461">
    <property type="entry name" value="SERINE PROTEASE INHIBITOR, SERPIN"/>
    <property type="match status" value="1"/>
</dbReference>
<dbReference type="Ensembl" id="ENSACLT00000069580.1">
    <property type="protein sequence ID" value="ENSACLP00000067521.1"/>
    <property type="gene ID" value="ENSACLG00000024553.2"/>
</dbReference>
<reference evidence="7 8" key="1">
    <citation type="submission" date="2018-05" db="EMBL/GenBank/DDBJ databases">
        <authorList>
            <person name="Datahose"/>
        </authorList>
    </citation>
    <scope>NUCLEOTIDE SEQUENCE</scope>
</reference>
<dbReference type="AlphaFoldDB" id="A0AAX7URY5"/>
<dbReference type="InterPro" id="IPR023796">
    <property type="entry name" value="Serpin_dom"/>
</dbReference>
<gene>
    <name evidence="7" type="primary">SERPINB1</name>
</gene>
<dbReference type="SUPFAM" id="SSF56574">
    <property type="entry name" value="Serpins"/>
    <property type="match status" value="1"/>
</dbReference>
<dbReference type="Proteomes" id="UP000265100">
    <property type="component" value="Chromosome 17"/>
</dbReference>
<evidence type="ECO:0000256" key="4">
    <source>
        <dbReference type="ARBA" id="ARBA00022690"/>
    </source>
</evidence>
<accession>A0AAX7URY5</accession>
<evidence type="ECO:0000256" key="2">
    <source>
        <dbReference type="ARBA" id="ARBA00006426"/>
    </source>
</evidence>
<reference evidence="8" key="2">
    <citation type="submission" date="2023-03" db="EMBL/GenBank/DDBJ databases">
        <authorList>
            <consortium name="Wellcome Sanger Institute Data Sharing"/>
        </authorList>
    </citation>
    <scope>NUCLEOTIDE SEQUENCE [LARGE SCALE GENOMIC DNA]</scope>
</reference>
<keyword evidence="4" id="KW-0646">Protease inhibitor</keyword>
<sequence>MSAVSSSNTAFALELFRTLSQTNPAGNIFVSPLSIGAALATVYEGAKGDTAAQITQVSSLMMFSETDSVHANFQKLNAEINSPSASYILKLANRLYGENIDFIDVTHRNYLADPITVDFIGDPEACRAAINSWVEQQTESENVHLPQPEQQGIILASSIKDLLKPGTVNKDTRLALLYDNMIWSPGFPVCQNETVPVQMMHQRKKLPYNYIADHDLQILELPYVGEELSMFILLPKESSDGSGPLLKELTQERLNEWTDRKNMSTHSEVVLHLPKFKLEEDYELNDPLAKLGMKNVFCAGSADLSGMNGEPGLFLSTMAHKAFVEVNEEGTEATAATGAVIKLESFIPDTHFTADHPFLFFIRYNETKSILFFGRFSSPE</sequence>
<reference evidence="7" key="3">
    <citation type="submission" date="2025-08" db="UniProtKB">
        <authorList>
            <consortium name="Ensembl"/>
        </authorList>
    </citation>
    <scope>IDENTIFICATION</scope>
</reference>
<keyword evidence="8" id="KW-1185">Reference proteome</keyword>
<evidence type="ECO:0000256" key="3">
    <source>
        <dbReference type="ARBA" id="ARBA00022490"/>
    </source>
</evidence>